<dbReference type="GeneID" id="106461797"/>
<feature type="compositionally biased region" description="Polar residues" evidence="7">
    <location>
        <begin position="146"/>
        <end position="165"/>
    </location>
</feature>
<dbReference type="PRINTS" id="PR00024">
    <property type="entry name" value="HOMEOBOX"/>
</dbReference>
<dbReference type="InterPro" id="IPR020479">
    <property type="entry name" value="HD_metazoa"/>
</dbReference>
<feature type="compositionally biased region" description="Polar residues" evidence="7">
    <location>
        <begin position="291"/>
        <end position="302"/>
    </location>
</feature>
<protein>
    <submittedName>
        <fullName evidence="10">Segmentation protein paired-like</fullName>
    </submittedName>
</protein>
<comment type="subcellular location">
    <subcellularLocation>
        <location evidence="1 5 6">Nucleus</location>
    </subcellularLocation>
</comment>
<dbReference type="PROSITE" id="PS00027">
    <property type="entry name" value="HOMEOBOX_1"/>
    <property type="match status" value="1"/>
</dbReference>
<evidence type="ECO:0000259" key="8">
    <source>
        <dbReference type="PROSITE" id="PS50071"/>
    </source>
</evidence>
<dbReference type="InterPro" id="IPR009057">
    <property type="entry name" value="Homeodomain-like_sf"/>
</dbReference>
<feature type="compositionally biased region" description="Basic and acidic residues" evidence="7">
    <location>
        <begin position="1"/>
        <end position="14"/>
    </location>
</feature>
<keyword evidence="4 5" id="KW-0539">Nucleus</keyword>
<dbReference type="SUPFAM" id="SSF46689">
    <property type="entry name" value="Homeodomain-like"/>
    <property type="match status" value="1"/>
</dbReference>
<keyword evidence="9" id="KW-1185">Reference proteome</keyword>
<dbReference type="RefSeq" id="XP_013777106.2">
    <property type="nucleotide sequence ID" value="XM_013921652.2"/>
</dbReference>
<accession>A0ABM1B8R2</accession>
<feature type="compositionally biased region" description="Basic and acidic residues" evidence="7">
    <location>
        <begin position="100"/>
        <end position="116"/>
    </location>
</feature>
<feature type="DNA-binding region" description="Homeobox" evidence="5">
    <location>
        <begin position="20"/>
        <end position="79"/>
    </location>
</feature>
<evidence type="ECO:0000256" key="2">
    <source>
        <dbReference type="ARBA" id="ARBA00023125"/>
    </source>
</evidence>
<evidence type="ECO:0000256" key="1">
    <source>
        <dbReference type="ARBA" id="ARBA00004123"/>
    </source>
</evidence>
<feature type="region of interest" description="Disordered" evidence="7">
    <location>
        <begin position="1"/>
        <end position="23"/>
    </location>
</feature>
<dbReference type="InterPro" id="IPR001356">
    <property type="entry name" value="HD"/>
</dbReference>
<proteinExistence type="predicted"/>
<evidence type="ECO:0000256" key="7">
    <source>
        <dbReference type="SAM" id="MobiDB-lite"/>
    </source>
</evidence>
<dbReference type="PROSITE" id="PS50071">
    <property type="entry name" value="HOMEOBOX_2"/>
    <property type="match status" value="1"/>
</dbReference>
<evidence type="ECO:0000256" key="3">
    <source>
        <dbReference type="ARBA" id="ARBA00023155"/>
    </source>
</evidence>
<keyword evidence="3 5" id="KW-0371">Homeobox</keyword>
<dbReference type="Gene3D" id="1.10.10.60">
    <property type="entry name" value="Homeodomain-like"/>
    <property type="match status" value="1"/>
</dbReference>
<evidence type="ECO:0000256" key="4">
    <source>
        <dbReference type="ARBA" id="ARBA00023242"/>
    </source>
</evidence>
<dbReference type="SMART" id="SM00389">
    <property type="entry name" value="HOX"/>
    <property type="match status" value="1"/>
</dbReference>
<dbReference type="InterPro" id="IPR017970">
    <property type="entry name" value="Homeobox_CS"/>
</dbReference>
<feature type="compositionally biased region" description="Low complexity" evidence="7">
    <location>
        <begin position="221"/>
        <end position="230"/>
    </location>
</feature>
<dbReference type="PANTHER" id="PTHR45664">
    <property type="entry name" value="PROTEIN ZERKNUELLT 1-RELATED"/>
    <property type="match status" value="1"/>
</dbReference>
<evidence type="ECO:0000256" key="5">
    <source>
        <dbReference type="PROSITE-ProRule" id="PRU00108"/>
    </source>
</evidence>
<organism evidence="9 10">
    <name type="scientific">Limulus polyphemus</name>
    <name type="common">Atlantic horseshoe crab</name>
    <dbReference type="NCBI Taxonomy" id="6850"/>
    <lineage>
        <taxon>Eukaryota</taxon>
        <taxon>Metazoa</taxon>
        <taxon>Ecdysozoa</taxon>
        <taxon>Arthropoda</taxon>
        <taxon>Chelicerata</taxon>
        <taxon>Merostomata</taxon>
        <taxon>Xiphosura</taxon>
        <taxon>Limulidae</taxon>
        <taxon>Limulus</taxon>
    </lineage>
</organism>
<evidence type="ECO:0000313" key="9">
    <source>
        <dbReference type="Proteomes" id="UP000694941"/>
    </source>
</evidence>
<dbReference type="Pfam" id="PF00046">
    <property type="entry name" value="Homeodomain"/>
    <property type="match status" value="1"/>
</dbReference>
<evidence type="ECO:0000256" key="6">
    <source>
        <dbReference type="RuleBase" id="RU000682"/>
    </source>
</evidence>
<keyword evidence="2 5" id="KW-0238">DNA-binding</keyword>
<dbReference type="Proteomes" id="UP000694941">
    <property type="component" value="Unplaced"/>
</dbReference>
<dbReference type="PANTHER" id="PTHR45664:SF2">
    <property type="entry name" value="HOMEOTIC PROTEIN PROBOSCIPEDIA"/>
    <property type="match status" value="1"/>
</dbReference>
<feature type="region of interest" description="Disordered" evidence="7">
    <location>
        <begin position="291"/>
        <end position="317"/>
    </location>
</feature>
<name>A0ABM1B8R2_LIMPO</name>
<gene>
    <name evidence="10" type="primary">LOC106461797</name>
</gene>
<feature type="region of interest" description="Disordered" evidence="7">
    <location>
        <begin position="74"/>
        <end position="172"/>
    </location>
</feature>
<feature type="region of interest" description="Disordered" evidence="7">
    <location>
        <begin position="211"/>
        <end position="230"/>
    </location>
</feature>
<feature type="domain" description="Homeobox" evidence="8">
    <location>
        <begin position="18"/>
        <end position="78"/>
    </location>
</feature>
<evidence type="ECO:0000313" key="10">
    <source>
        <dbReference type="RefSeq" id="XP_013777106.2"/>
    </source>
</evidence>
<sequence length="651" mass="71375">MKEKKTTRKQHQESGENGMPRRLRTAYTNTQLLELEKEFHFNKYLCRPRRIEIAASLDLSERQVKVWFQNRRMKHKRQTMMNKSDEKSNSGGGGDSGTESVERIENKENSMDKEDSSISSIPNPHGHDDQTECNVYASEKTDSCCGRTTASPAKSESSLNGTLTDNDIPVSRPPITDIATDVSESLHVIQGDQIPVNGVKTPEGPSIVQPVAASGDRVHPSSSESSSTSSAILVKNSNEFQTANNSHVLINGGVCIMGSTNRRSDVCISERNCGHCHPPCSVFHSGSAQESTLRSSPTSGYSCPQVRPVGSPAFQRPRIYNGPYSTDGMVSYSSSGQRGATPPLVSPYCYRTPPPAHLQHQQRVHSEMSYNIAGNPDSYRTGSSASTMFYHPSGHGPTPPPPTASCVQSPATTYPLPETQNTPAPPAIMMNPNAPGQLRTNFHPPPPRQYGYENAVEHGPVNQAISPHQHPPLPPHPYMHDYRIHNADYRHYGNYSHDTSALNSSDSYIANGMNNNASNLSYCYNPYRAEGCMTDDDKNYTSPNGQSVYCDLSNSSGNRVPDYSATAPKQTFPSTPTFYDPSGSVGDTANIPTYNSSPDQYNGHCSTDSELSFNYAGYYDSGNYGESPCGTTQFNFLSNIEYSTPEYYQLT</sequence>
<reference evidence="10" key="1">
    <citation type="submission" date="2025-08" db="UniProtKB">
        <authorList>
            <consortium name="RefSeq"/>
        </authorList>
    </citation>
    <scope>IDENTIFICATION</scope>
    <source>
        <tissue evidence="10">Muscle</tissue>
    </source>
</reference>
<dbReference type="CDD" id="cd00086">
    <property type="entry name" value="homeodomain"/>
    <property type="match status" value="1"/>
</dbReference>